<feature type="domain" description="Pyruvate:ferredoxin oxidoreductase core" evidence="4">
    <location>
        <begin position="258"/>
        <end position="360"/>
    </location>
</feature>
<dbReference type="Pfam" id="PF17147">
    <property type="entry name" value="PFOR_II"/>
    <property type="match status" value="1"/>
</dbReference>
<dbReference type="AlphaFoldDB" id="A0A7D5XJD7"/>
<dbReference type="EMBL" id="CP058998">
    <property type="protein sequence ID" value="QLJ52489.1"/>
    <property type="molecule type" value="Genomic_DNA"/>
</dbReference>
<dbReference type="GO" id="GO:0019164">
    <property type="term" value="F:pyruvate synthase activity"/>
    <property type="evidence" value="ECO:0007669"/>
    <property type="project" value="UniProtKB-EC"/>
</dbReference>
<reference evidence="6" key="1">
    <citation type="submission" date="2020-07" db="EMBL/GenBank/DDBJ databases">
        <title>Metabolic diversity and evolutionary history of the archaeal phylum ###Micrarchaeota### uncovered from a freshwater lake metagenome.</title>
        <authorList>
            <person name="Kadnikov V.V."/>
            <person name="Savvichev A.S."/>
            <person name="Mardanov A.V."/>
            <person name="Beletsky A.V."/>
            <person name="Chupakov A.V."/>
            <person name="Kokryatskaya N.M."/>
            <person name="Pimenov N.V."/>
            <person name="Ravin N.V."/>
        </authorList>
    </citation>
    <scope>NUCLEOTIDE SEQUENCE [LARGE SCALE GENOMIC DNA]</scope>
</reference>
<dbReference type="InterPro" id="IPR009014">
    <property type="entry name" value="Transketo_C/PFOR_II"/>
</dbReference>
<dbReference type="InterPro" id="IPR002880">
    <property type="entry name" value="Pyrv_Fd/Flavodoxin_OxRdtase_N"/>
</dbReference>
<dbReference type="Pfam" id="PF01855">
    <property type="entry name" value="POR_N"/>
    <property type="match status" value="1"/>
</dbReference>
<protein>
    <submittedName>
        <fullName evidence="5">Pyruvate:ferredoxin oxidoreductase, alpha subunit</fullName>
        <ecNumber evidence="5">1.2.7.1</ecNumber>
    </submittedName>
</protein>
<gene>
    <name evidence="5" type="ORF">Sv326_0314</name>
</gene>
<organism evidence="5 6">
    <name type="scientific">Fermentimicrarchaeum limneticum</name>
    <dbReference type="NCBI Taxonomy" id="2795018"/>
    <lineage>
        <taxon>Archaea</taxon>
        <taxon>Candidatus Micrarchaeota</taxon>
        <taxon>Candidatus Fermentimicrarchaeales</taxon>
        <taxon>Candidatus Fermentimicrarchaeaceae</taxon>
        <taxon>Candidatus Fermentimicrarchaeum</taxon>
    </lineage>
</organism>
<keyword evidence="5" id="KW-0670">Pyruvate</keyword>
<evidence type="ECO:0000259" key="4">
    <source>
        <dbReference type="Pfam" id="PF17147"/>
    </source>
</evidence>
<evidence type="ECO:0000259" key="3">
    <source>
        <dbReference type="Pfam" id="PF01855"/>
    </source>
</evidence>
<dbReference type="Gene3D" id="3.40.50.970">
    <property type="match status" value="1"/>
</dbReference>
<proteinExistence type="predicted"/>
<evidence type="ECO:0000313" key="6">
    <source>
        <dbReference type="Proteomes" id="UP000510821"/>
    </source>
</evidence>
<dbReference type="GO" id="GO:0006979">
    <property type="term" value="P:response to oxidative stress"/>
    <property type="evidence" value="ECO:0007669"/>
    <property type="project" value="TreeGrafter"/>
</dbReference>
<dbReference type="InterPro" id="IPR029061">
    <property type="entry name" value="THDP-binding"/>
</dbReference>
<evidence type="ECO:0000313" key="5">
    <source>
        <dbReference type="EMBL" id="QLJ52489.1"/>
    </source>
</evidence>
<keyword evidence="2 5" id="KW-0560">Oxidoreductase</keyword>
<evidence type="ECO:0000256" key="2">
    <source>
        <dbReference type="ARBA" id="ARBA00023002"/>
    </source>
</evidence>
<dbReference type="SUPFAM" id="SSF52518">
    <property type="entry name" value="Thiamin diphosphate-binding fold (THDP-binding)"/>
    <property type="match status" value="1"/>
</dbReference>
<dbReference type="SUPFAM" id="SSF52922">
    <property type="entry name" value="TK C-terminal domain-like"/>
    <property type="match status" value="1"/>
</dbReference>
<name>A0A7D5XJD7_FERL1</name>
<dbReference type="PANTHER" id="PTHR32154:SF0">
    <property type="entry name" value="PYRUVATE-FLAVODOXIN OXIDOREDUCTASE-RELATED"/>
    <property type="match status" value="1"/>
</dbReference>
<dbReference type="EC" id="1.2.7.1" evidence="5"/>
<feature type="domain" description="Pyruvate flavodoxin/ferredoxin oxidoreductase pyrimidine binding" evidence="3">
    <location>
        <begin position="14"/>
        <end position="234"/>
    </location>
</feature>
<sequence length="378" mass="41616">MVRKTVESSIAIAEAVKNCEPDVVACYPITPSTHIAETLAKFYADGELKSYITTESEFASISCICGASAAGGRAFSTTSSQGLALMHEVVYAAAGMRLPIAMVVGNRALSAPLNIWCDHQDSVAERDSGWIQLYCESAQEGVDTAIQAFKIAESTMLPAMTCIDGFYLTHTVEPIDVPTMEEVRRFLPKYEAKVKLDPENPLSIGEYALPDTYQSFREDVHKDNLAAKGKIVEVDKEFEQMFGRGHGGLAQGYGHEDADYIFIGMGSVIGNAKEAVDELRARGKKVGVVKIRSFRPFPEEEVRKLLEGKKHVAVFEKSYSLGSFAPVYADVINSLYPLRKRPVVSSFIGGLGGKDVPVKSIHEIFKMIRKREPLKVWF</sequence>
<dbReference type="FunFam" id="3.40.50.920:FF:000010">
    <property type="entry name" value="Pyruvate ferredoxin oxidoreductase, alpha subunit"/>
    <property type="match status" value="1"/>
</dbReference>
<dbReference type="CDD" id="cd07034">
    <property type="entry name" value="TPP_PYR_PFOR_IOR-alpha_like"/>
    <property type="match status" value="1"/>
</dbReference>
<dbReference type="Proteomes" id="UP000510821">
    <property type="component" value="Chromosome"/>
</dbReference>
<accession>A0A7D5XJD7</accession>
<evidence type="ECO:0000256" key="1">
    <source>
        <dbReference type="ARBA" id="ARBA00011595"/>
    </source>
</evidence>
<dbReference type="PANTHER" id="PTHR32154">
    <property type="entry name" value="PYRUVATE-FLAVODOXIN OXIDOREDUCTASE-RELATED"/>
    <property type="match status" value="1"/>
</dbReference>
<comment type="subunit">
    <text evidence="1">Heterotetramer of one alpha, one beta, one delta and one gamma chain.</text>
</comment>
<dbReference type="FunFam" id="3.40.50.970:FF:000012">
    <property type="entry name" value="Pyruvate:ferredoxin (Flavodoxin) oxidoreductase"/>
    <property type="match status" value="1"/>
</dbReference>
<dbReference type="KEGG" id="flt:Sv326_0314"/>
<dbReference type="InterPro" id="IPR050722">
    <property type="entry name" value="Pyruvate:ferred/Flavod_OxRd"/>
</dbReference>
<dbReference type="Gene3D" id="3.40.50.920">
    <property type="match status" value="1"/>
</dbReference>
<dbReference type="InterPro" id="IPR033412">
    <property type="entry name" value="PFOR_II"/>
</dbReference>